<gene>
    <name evidence="5" type="ORF">PROFUN_12307</name>
</gene>
<sequence>MSARNHLAAVTGPYVMETHPVCSECPLCPPSSMLYSERSQLMLWEVLKIYLEEGRRKCEKKGRRKKDNLFWSQQSATFFSFVARTQHTHPMSSVIFNVNVRTLFGEQLNLDWDVHRAIPLQTDETGHSLWTTSLTLPSFQHIEYKYILMDRELGKAQWEPFQTNRRLYVTTPWTLVDDGRFGTLRDQKQIITCQDAAQYMMSPTPFQQLAEELRHRQEIATYKTIINDLQSKMEALETKLKVVEGTHIQSLSLNELRDLATRRRQIADEATEIVMEKMEAKVKTKREQQECVACMDYLVDTLILPCAHFVVCHKCAPKLGHRCPMCNTEIQSMHKVNGGRYSPSQRYFHHMVCCSSPQPTLMS</sequence>
<evidence type="ECO:0000259" key="3">
    <source>
        <dbReference type="PROSITE" id="PS50089"/>
    </source>
</evidence>
<keyword evidence="1" id="KW-0479">Metal-binding</keyword>
<dbReference type="InParanoid" id="A0A2P6N7U3"/>
<evidence type="ECO:0000259" key="4">
    <source>
        <dbReference type="PROSITE" id="PS51166"/>
    </source>
</evidence>
<dbReference type="InterPro" id="IPR013783">
    <property type="entry name" value="Ig-like_fold"/>
</dbReference>
<feature type="coiled-coil region" evidence="2">
    <location>
        <begin position="219"/>
        <end position="246"/>
    </location>
</feature>
<dbReference type="Proteomes" id="UP000241769">
    <property type="component" value="Unassembled WGS sequence"/>
</dbReference>
<evidence type="ECO:0000256" key="1">
    <source>
        <dbReference type="PROSITE-ProRule" id="PRU00175"/>
    </source>
</evidence>
<evidence type="ECO:0000313" key="5">
    <source>
        <dbReference type="EMBL" id="PRP80020.1"/>
    </source>
</evidence>
<keyword evidence="1" id="KW-0862">Zinc</keyword>
<name>A0A2P6N7U3_9EUKA</name>
<feature type="domain" description="CBM20" evidence="4">
    <location>
        <begin position="71"/>
        <end position="186"/>
    </location>
</feature>
<dbReference type="Pfam" id="PF13920">
    <property type="entry name" value="zf-C3HC4_3"/>
    <property type="match status" value="1"/>
</dbReference>
<dbReference type="PROSITE" id="PS51166">
    <property type="entry name" value="CBM20"/>
    <property type="match status" value="1"/>
</dbReference>
<dbReference type="GO" id="GO:0061630">
    <property type="term" value="F:ubiquitin protein ligase activity"/>
    <property type="evidence" value="ECO:0007669"/>
    <property type="project" value="TreeGrafter"/>
</dbReference>
<keyword evidence="1" id="KW-0863">Zinc-finger</keyword>
<dbReference type="Pfam" id="PF00686">
    <property type="entry name" value="CBM_20"/>
    <property type="match status" value="1"/>
</dbReference>
<dbReference type="GO" id="GO:2001070">
    <property type="term" value="F:starch binding"/>
    <property type="evidence" value="ECO:0007669"/>
    <property type="project" value="InterPro"/>
</dbReference>
<evidence type="ECO:0000313" key="6">
    <source>
        <dbReference type="Proteomes" id="UP000241769"/>
    </source>
</evidence>
<dbReference type="Gene3D" id="3.30.40.10">
    <property type="entry name" value="Zinc/RING finger domain, C3HC4 (zinc finger)"/>
    <property type="match status" value="1"/>
</dbReference>
<dbReference type="GO" id="GO:0006511">
    <property type="term" value="P:ubiquitin-dependent protein catabolic process"/>
    <property type="evidence" value="ECO:0007669"/>
    <property type="project" value="TreeGrafter"/>
</dbReference>
<dbReference type="InterPro" id="IPR013083">
    <property type="entry name" value="Znf_RING/FYVE/PHD"/>
</dbReference>
<dbReference type="InterPro" id="IPR013784">
    <property type="entry name" value="Carb-bd-like_fold"/>
</dbReference>
<dbReference type="InterPro" id="IPR001841">
    <property type="entry name" value="Znf_RING"/>
</dbReference>
<dbReference type="Gene3D" id="2.60.40.10">
    <property type="entry name" value="Immunoglobulins"/>
    <property type="match status" value="1"/>
</dbReference>
<keyword evidence="6" id="KW-1185">Reference proteome</keyword>
<comment type="caution">
    <text evidence="5">The sequence shown here is derived from an EMBL/GenBank/DDBJ whole genome shotgun (WGS) entry which is preliminary data.</text>
</comment>
<organism evidence="5 6">
    <name type="scientific">Planoprotostelium fungivorum</name>
    <dbReference type="NCBI Taxonomy" id="1890364"/>
    <lineage>
        <taxon>Eukaryota</taxon>
        <taxon>Amoebozoa</taxon>
        <taxon>Evosea</taxon>
        <taxon>Variosea</taxon>
        <taxon>Cavosteliida</taxon>
        <taxon>Cavosteliaceae</taxon>
        <taxon>Planoprotostelium</taxon>
    </lineage>
</organism>
<dbReference type="STRING" id="1890364.A0A2P6N7U3"/>
<accession>A0A2P6N7U3</accession>
<dbReference type="CDD" id="cd05467">
    <property type="entry name" value="CBM20"/>
    <property type="match status" value="1"/>
</dbReference>
<dbReference type="InterPro" id="IPR002044">
    <property type="entry name" value="CBM20"/>
</dbReference>
<dbReference type="AlphaFoldDB" id="A0A2P6N7U3"/>
<dbReference type="PANTHER" id="PTHR22696:SF1">
    <property type="entry name" value="E3 UBIQUITIN-PROTEIN LIGASE RNF26"/>
    <property type="match status" value="1"/>
</dbReference>
<feature type="domain" description="RING-type" evidence="3">
    <location>
        <begin position="291"/>
        <end position="327"/>
    </location>
</feature>
<dbReference type="SUPFAM" id="SSF57850">
    <property type="entry name" value="RING/U-box"/>
    <property type="match status" value="1"/>
</dbReference>
<dbReference type="OrthoDB" id="1711136at2759"/>
<protein>
    <submittedName>
        <fullName evidence="5">Putative E3 ubiquitin-protein ligase RF4-like</fullName>
    </submittedName>
</protein>
<dbReference type="SMART" id="SM01065">
    <property type="entry name" value="CBM_2"/>
    <property type="match status" value="1"/>
</dbReference>
<dbReference type="GO" id="GO:0008270">
    <property type="term" value="F:zinc ion binding"/>
    <property type="evidence" value="ECO:0007669"/>
    <property type="project" value="UniProtKB-KW"/>
</dbReference>
<dbReference type="PANTHER" id="PTHR22696">
    <property type="entry name" value="E3 UBIQUITIN-PROTEIN LIGASE RNF26"/>
    <property type="match status" value="1"/>
</dbReference>
<dbReference type="EMBL" id="MDYQ01000163">
    <property type="protein sequence ID" value="PRP80020.1"/>
    <property type="molecule type" value="Genomic_DNA"/>
</dbReference>
<keyword evidence="2" id="KW-0175">Coiled coil</keyword>
<proteinExistence type="predicted"/>
<reference evidence="5 6" key="1">
    <citation type="journal article" date="2018" name="Genome Biol. Evol.">
        <title>Multiple Roots of Fruiting Body Formation in Amoebozoa.</title>
        <authorList>
            <person name="Hillmann F."/>
            <person name="Forbes G."/>
            <person name="Novohradska S."/>
            <person name="Ferling I."/>
            <person name="Riege K."/>
            <person name="Groth M."/>
            <person name="Westermann M."/>
            <person name="Marz M."/>
            <person name="Spaller T."/>
            <person name="Winckler T."/>
            <person name="Schaap P."/>
            <person name="Glockner G."/>
        </authorList>
    </citation>
    <scope>NUCLEOTIDE SEQUENCE [LARGE SCALE GENOMIC DNA]</scope>
    <source>
        <strain evidence="5 6">Jena</strain>
    </source>
</reference>
<evidence type="ECO:0000256" key="2">
    <source>
        <dbReference type="SAM" id="Coils"/>
    </source>
</evidence>
<dbReference type="SUPFAM" id="SSF49452">
    <property type="entry name" value="Starch-binding domain-like"/>
    <property type="match status" value="1"/>
</dbReference>
<dbReference type="GO" id="GO:0016567">
    <property type="term" value="P:protein ubiquitination"/>
    <property type="evidence" value="ECO:0007669"/>
    <property type="project" value="TreeGrafter"/>
</dbReference>
<dbReference type="PROSITE" id="PS50089">
    <property type="entry name" value="ZF_RING_2"/>
    <property type="match status" value="1"/>
</dbReference>